<evidence type="ECO:0000313" key="3">
    <source>
        <dbReference type="Proteomes" id="UP000184471"/>
    </source>
</evidence>
<feature type="compositionally biased region" description="Acidic residues" evidence="1">
    <location>
        <begin position="35"/>
        <end position="51"/>
    </location>
</feature>
<dbReference type="EMBL" id="FQVX01000001">
    <property type="protein sequence ID" value="SHF61416.1"/>
    <property type="molecule type" value="Genomic_DNA"/>
</dbReference>
<reference evidence="2 3" key="1">
    <citation type="submission" date="2016-11" db="EMBL/GenBank/DDBJ databases">
        <authorList>
            <person name="Jaros S."/>
            <person name="Januszkiewicz K."/>
            <person name="Wedrychowicz H."/>
        </authorList>
    </citation>
    <scope>NUCLEOTIDE SEQUENCE [LARGE SCALE GENOMIC DNA]</scope>
    <source>
        <strain evidence="2 3">DSM 45408</strain>
    </source>
</reference>
<feature type="region of interest" description="Disordered" evidence="1">
    <location>
        <begin position="31"/>
        <end position="51"/>
    </location>
</feature>
<sequence length="51" mass="5509">MPWWAWVLVAWVVLAVVAALVLGAAIRNADRHEATDDEPGGPSDEEVDGPR</sequence>
<name>A0A1M5D370_9ACTN</name>
<proteinExistence type="predicted"/>
<protein>
    <submittedName>
        <fullName evidence="2">Uncharacterized protein</fullName>
    </submittedName>
</protein>
<evidence type="ECO:0000313" key="2">
    <source>
        <dbReference type="EMBL" id="SHF61416.1"/>
    </source>
</evidence>
<dbReference type="Proteomes" id="UP000184471">
    <property type="component" value="Unassembled WGS sequence"/>
</dbReference>
<evidence type="ECO:0000256" key="1">
    <source>
        <dbReference type="SAM" id="MobiDB-lite"/>
    </source>
</evidence>
<keyword evidence="3" id="KW-1185">Reference proteome</keyword>
<gene>
    <name evidence="2" type="ORF">SAMN05444351_0202</name>
</gene>
<organism evidence="2 3">
    <name type="scientific">Geodermatophilus nigrescens</name>
    <dbReference type="NCBI Taxonomy" id="1070870"/>
    <lineage>
        <taxon>Bacteria</taxon>
        <taxon>Bacillati</taxon>
        <taxon>Actinomycetota</taxon>
        <taxon>Actinomycetes</taxon>
        <taxon>Geodermatophilales</taxon>
        <taxon>Geodermatophilaceae</taxon>
        <taxon>Geodermatophilus</taxon>
    </lineage>
</organism>
<dbReference type="AlphaFoldDB" id="A0A1M5D370"/>
<accession>A0A1M5D370</accession>